<evidence type="ECO:0000313" key="3">
    <source>
        <dbReference type="EMBL" id="MBB6048450.1"/>
    </source>
</evidence>
<dbReference type="PANTHER" id="PTHR38731">
    <property type="entry name" value="LIPL45-RELATED LIPOPROTEIN-RELATED"/>
    <property type="match status" value="1"/>
</dbReference>
<dbReference type="RefSeq" id="WP_184192051.1">
    <property type="nucleotide sequence ID" value="NZ_JACHGW010000001.1"/>
</dbReference>
<evidence type="ECO:0000256" key="1">
    <source>
        <dbReference type="SAM" id="MobiDB-lite"/>
    </source>
</evidence>
<name>A0A7W9W522_ARMRO</name>
<protein>
    <recommendedName>
        <fullName evidence="2">FecR protein domain-containing protein</fullName>
    </recommendedName>
</protein>
<sequence length="248" mass="26983">MQSPPFARIADAFGSVEKKLPGSTTFRPLSIGDRVPAATVLRTASDAALLIELPDKHVVRVGASSTVVLNQLGQDKQFALKVLSGQVWALVKKANHPSKFTVETSSGVAGVTGTFFAVGLDQETQEMIVSTEEGSVEVQSYDDAGVPLGQPVAVREGMMVRAARQRAKLIASRQLREHQVMWSLLNREGAWAQQRGQGPLKLTRGRESELWRYLHLKSLPAKRPGARPAPPLRQKNRPGGPKPGIWRG</sequence>
<dbReference type="AlphaFoldDB" id="A0A7W9W522"/>
<reference evidence="3 4" key="1">
    <citation type="submission" date="2020-08" db="EMBL/GenBank/DDBJ databases">
        <title>Genomic Encyclopedia of Type Strains, Phase IV (KMG-IV): sequencing the most valuable type-strain genomes for metagenomic binning, comparative biology and taxonomic classification.</title>
        <authorList>
            <person name="Goeker M."/>
        </authorList>
    </citation>
    <scope>NUCLEOTIDE SEQUENCE [LARGE SCALE GENOMIC DNA]</scope>
    <source>
        <strain evidence="3 4">DSM 23562</strain>
    </source>
</reference>
<comment type="caution">
    <text evidence="3">The sequence shown here is derived from an EMBL/GenBank/DDBJ whole genome shotgun (WGS) entry which is preliminary data.</text>
</comment>
<feature type="region of interest" description="Disordered" evidence="1">
    <location>
        <begin position="221"/>
        <end position="248"/>
    </location>
</feature>
<dbReference type="Gene3D" id="2.60.120.1440">
    <property type="match status" value="1"/>
</dbReference>
<accession>A0A7W9W522</accession>
<dbReference type="EMBL" id="JACHGW010000001">
    <property type="protein sequence ID" value="MBB6048450.1"/>
    <property type="molecule type" value="Genomic_DNA"/>
</dbReference>
<dbReference type="InterPro" id="IPR006860">
    <property type="entry name" value="FecR"/>
</dbReference>
<proteinExistence type="predicted"/>
<gene>
    <name evidence="3" type="ORF">HNQ39_000212</name>
</gene>
<keyword evidence="4" id="KW-1185">Reference proteome</keyword>
<evidence type="ECO:0000259" key="2">
    <source>
        <dbReference type="Pfam" id="PF04773"/>
    </source>
</evidence>
<dbReference type="Proteomes" id="UP000520814">
    <property type="component" value="Unassembled WGS sequence"/>
</dbReference>
<feature type="domain" description="FecR protein" evidence="2">
    <location>
        <begin position="40"/>
        <end position="137"/>
    </location>
</feature>
<dbReference type="PANTHER" id="PTHR38731:SF1">
    <property type="entry name" value="FECR PROTEIN DOMAIN-CONTAINING PROTEIN"/>
    <property type="match status" value="1"/>
</dbReference>
<organism evidence="3 4">
    <name type="scientific">Armatimonas rosea</name>
    <dbReference type="NCBI Taxonomy" id="685828"/>
    <lineage>
        <taxon>Bacteria</taxon>
        <taxon>Bacillati</taxon>
        <taxon>Armatimonadota</taxon>
        <taxon>Armatimonadia</taxon>
        <taxon>Armatimonadales</taxon>
        <taxon>Armatimonadaceae</taxon>
        <taxon>Armatimonas</taxon>
    </lineage>
</organism>
<dbReference type="Pfam" id="PF04773">
    <property type="entry name" value="FecR"/>
    <property type="match status" value="1"/>
</dbReference>
<evidence type="ECO:0000313" key="4">
    <source>
        <dbReference type="Proteomes" id="UP000520814"/>
    </source>
</evidence>